<proteinExistence type="predicted"/>
<evidence type="ECO:0000313" key="2">
    <source>
        <dbReference type="Proteomes" id="UP001054252"/>
    </source>
</evidence>
<dbReference type="EMBL" id="BPVZ01000171">
    <property type="protein sequence ID" value="GKV43657.1"/>
    <property type="molecule type" value="Genomic_DNA"/>
</dbReference>
<gene>
    <name evidence="1" type="ORF">SLEP1_g50921</name>
</gene>
<dbReference type="Proteomes" id="UP001054252">
    <property type="component" value="Unassembled WGS sequence"/>
</dbReference>
<keyword evidence="2" id="KW-1185">Reference proteome</keyword>
<sequence>MREKAWICLEQNGWIVEINISAVLHNLSWDVCST</sequence>
<organism evidence="1 2">
    <name type="scientific">Rubroshorea leprosula</name>
    <dbReference type="NCBI Taxonomy" id="152421"/>
    <lineage>
        <taxon>Eukaryota</taxon>
        <taxon>Viridiplantae</taxon>
        <taxon>Streptophyta</taxon>
        <taxon>Embryophyta</taxon>
        <taxon>Tracheophyta</taxon>
        <taxon>Spermatophyta</taxon>
        <taxon>Magnoliopsida</taxon>
        <taxon>eudicotyledons</taxon>
        <taxon>Gunneridae</taxon>
        <taxon>Pentapetalae</taxon>
        <taxon>rosids</taxon>
        <taxon>malvids</taxon>
        <taxon>Malvales</taxon>
        <taxon>Dipterocarpaceae</taxon>
        <taxon>Rubroshorea</taxon>
    </lineage>
</organism>
<name>A0AAV5M4S5_9ROSI</name>
<reference evidence="1 2" key="1">
    <citation type="journal article" date="2021" name="Commun. Biol.">
        <title>The genome of Shorea leprosula (Dipterocarpaceae) highlights the ecological relevance of drought in aseasonal tropical rainforests.</title>
        <authorList>
            <person name="Ng K.K.S."/>
            <person name="Kobayashi M.J."/>
            <person name="Fawcett J.A."/>
            <person name="Hatakeyama M."/>
            <person name="Paape T."/>
            <person name="Ng C.H."/>
            <person name="Ang C.C."/>
            <person name="Tnah L.H."/>
            <person name="Lee C.T."/>
            <person name="Nishiyama T."/>
            <person name="Sese J."/>
            <person name="O'Brien M.J."/>
            <person name="Copetti D."/>
            <person name="Mohd Noor M.I."/>
            <person name="Ong R.C."/>
            <person name="Putra M."/>
            <person name="Sireger I.Z."/>
            <person name="Indrioko S."/>
            <person name="Kosugi Y."/>
            <person name="Izuno A."/>
            <person name="Isagi Y."/>
            <person name="Lee S.L."/>
            <person name="Shimizu K.K."/>
        </authorList>
    </citation>
    <scope>NUCLEOTIDE SEQUENCE [LARGE SCALE GENOMIC DNA]</scope>
    <source>
        <strain evidence="1">214</strain>
    </source>
</reference>
<comment type="caution">
    <text evidence="1">The sequence shown here is derived from an EMBL/GenBank/DDBJ whole genome shotgun (WGS) entry which is preliminary data.</text>
</comment>
<accession>A0AAV5M4S5</accession>
<dbReference type="AlphaFoldDB" id="A0AAV5M4S5"/>
<evidence type="ECO:0000313" key="1">
    <source>
        <dbReference type="EMBL" id="GKV43657.1"/>
    </source>
</evidence>
<protein>
    <submittedName>
        <fullName evidence="1">Uncharacterized protein</fullName>
    </submittedName>
</protein>